<evidence type="ECO:0000256" key="6">
    <source>
        <dbReference type="ARBA" id="ARBA00023163"/>
    </source>
</evidence>
<feature type="DNA-binding region" description="H-T-H motif" evidence="8">
    <location>
        <begin position="228"/>
        <end position="247"/>
    </location>
</feature>
<dbReference type="AlphaFoldDB" id="Q1JKC3"/>
<evidence type="ECO:0000256" key="5">
    <source>
        <dbReference type="ARBA" id="ARBA00023125"/>
    </source>
</evidence>
<dbReference type="NCBIfam" id="NF003170">
    <property type="entry name" value="PRK04158.1"/>
    <property type="match status" value="1"/>
</dbReference>
<dbReference type="HAMAP" id="MF_00621">
    <property type="entry name" value="HTH_type_CodY"/>
    <property type="match status" value="1"/>
</dbReference>
<dbReference type="PANTHER" id="PTHR40062">
    <property type="entry name" value="GTP-SENSING TRANSCRIPTIONAL PLEIOTROPIC REPRESSOR CODY"/>
    <property type="match status" value="1"/>
</dbReference>
<sequence length="281" mass="31233">MQKRVSFVIMKAQIIQRKRKKMPNLLEKTRKITSILQRSVDSLETELPYNTMASRLADIIDCNACIINGGGTLLGYAMKYKTNTDRVEEFFEAKQFPDTYVKAASRVYDTEANLSVENELTIFPVESKDTYPGGLTTIAPIYGGGMRLGSLIIWRNDNEFSDDDLILVEISSTVVGIQLLNLQTENLEDTIRKQTAVNMAINTLSYSEMKAVAAILGELDGNEGRLTASVIADRIGITRSVIVNALRKLESAGIIESRSLGMKGTYLKVINEGIFAKLKEF</sequence>
<comment type="subcellular location">
    <subcellularLocation>
        <location evidence="1 8">Cytoplasm</location>
    </subcellularLocation>
</comment>
<dbReference type="InterPro" id="IPR036390">
    <property type="entry name" value="WH_DNA-bd_sf"/>
</dbReference>
<dbReference type="Pfam" id="PF06018">
    <property type="entry name" value="CodY"/>
    <property type="match status" value="1"/>
</dbReference>
<evidence type="ECO:0000256" key="2">
    <source>
        <dbReference type="ARBA" id="ARBA00022490"/>
    </source>
</evidence>
<dbReference type="GO" id="GO:0003700">
    <property type="term" value="F:DNA-binding transcription factor activity"/>
    <property type="evidence" value="ECO:0007669"/>
    <property type="project" value="InterPro"/>
</dbReference>
<evidence type="ECO:0000256" key="8">
    <source>
        <dbReference type="HAMAP-Rule" id="MF_00621"/>
    </source>
</evidence>
<dbReference type="FunFam" id="1.10.10.10:FF:000034">
    <property type="entry name" value="GTP-sensing transcriptional pleiotropic repressor CodY"/>
    <property type="match status" value="1"/>
</dbReference>
<gene>
    <name evidence="8 11" type="primary">codY</name>
    <name evidence="11" type="ordered locus">MGAS9429_Spy1513</name>
</gene>
<keyword evidence="2 8" id="KW-0963">Cytoplasm</keyword>
<feature type="domain" description="Global transcriptional regulator CodY N-terminal" evidence="9">
    <location>
        <begin position="24"/>
        <end position="203"/>
    </location>
</feature>
<protein>
    <recommendedName>
        <fullName evidence="7 8">Global transcriptional regulator CodY</fullName>
    </recommendedName>
</protein>
<dbReference type="Gene3D" id="1.10.10.10">
    <property type="entry name" value="Winged helix-like DNA-binding domain superfamily/Winged helix DNA-binding domain"/>
    <property type="match status" value="1"/>
</dbReference>
<dbReference type="FunFam" id="3.30.450.40:FF:000003">
    <property type="entry name" value="GTP-sensing transcriptional pleiotropic repressor CodY"/>
    <property type="match status" value="1"/>
</dbReference>
<dbReference type="Proteomes" id="UP000002433">
    <property type="component" value="Chromosome"/>
</dbReference>
<organism evidence="11 12">
    <name type="scientific">Streptococcus pyogenes serotype M12 (strain MGAS9429)</name>
    <dbReference type="NCBI Taxonomy" id="370551"/>
    <lineage>
        <taxon>Bacteria</taxon>
        <taxon>Bacillati</taxon>
        <taxon>Bacillota</taxon>
        <taxon>Bacilli</taxon>
        <taxon>Lactobacillales</taxon>
        <taxon>Streptococcaceae</taxon>
        <taxon>Streptococcus</taxon>
    </lineage>
</organism>
<dbReference type="PANTHER" id="PTHR40062:SF1">
    <property type="entry name" value="GLOBAL TRANSCRIPTIONAL REGULATOR CODY"/>
    <property type="match status" value="1"/>
</dbReference>
<name>Q1JKC3_STRPC</name>
<dbReference type="PIRSF" id="PIRSF011572">
    <property type="entry name" value="GTP_sensing_CodY"/>
    <property type="match status" value="1"/>
</dbReference>
<dbReference type="InterPro" id="IPR036388">
    <property type="entry name" value="WH-like_DNA-bd_sf"/>
</dbReference>
<comment type="similarity">
    <text evidence="8">Belongs to the CodY family.</text>
</comment>
<dbReference type="GO" id="GO:0045892">
    <property type="term" value="P:negative regulation of DNA-templated transcription"/>
    <property type="evidence" value="ECO:0007669"/>
    <property type="project" value="UniProtKB-UniRule"/>
</dbReference>
<dbReference type="GO" id="GO:0005737">
    <property type="term" value="C:cytoplasm"/>
    <property type="evidence" value="ECO:0007669"/>
    <property type="project" value="UniProtKB-SubCell"/>
</dbReference>
<feature type="region of interest" description="GAF domain" evidence="8">
    <location>
        <begin position="1"/>
        <end position="180"/>
    </location>
</feature>
<dbReference type="EMBL" id="CP000259">
    <property type="protein sequence ID" value="ABF32700.1"/>
    <property type="molecule type" value="Genomic_DNA"/>
</dbReference>
<evidence type="ECO:0000313" key="11">
    <source>
        <dbReference type="EMBL" id="ABF32700.1"/>
    </source>
</evidence>
<proteinExistence type="inferred from homology"/>
<dbReference type="NCBIfam" id="TIGR02787">
    <property type="entry name" value="codY_Gpos"/>
    <property type="match status" value="1"/>
</dbReference>
<keyword evidence="6 8" id="KW-0804">Transcription</keyword>
<dbReference type="InterPro" id="IPR014154">
    <property type="entry name" value="CodY"/>
</dbReference>
<dbReference type="CDD" id="cd00090">
    <property type="entry name" value="HTH_ARSR"/>
    <property type="match status" value="1"/>
</dbReference>
<keyword evidence="5 8" id="KW-0238">DNA-binding</keyword>
<evidence type="ECO:0000313" key="12">
    <source>
        <dbReference type="Proteomes" id="UP000002433"/>
    </source>
</evidence>
<dbReference type="InterPro" id="IPR029016">
    <property type="entry name" value="GAF-like_dom_sf"/>
</dbReference>
<evidence type="ECO:0000256" key="7">
    <source>
        <dbReference type="ARBA" id="ARBA00034538"/>
    </source>
</evidence>
<accession>Q1JKC3</accession>
<evidence type="ECO:0000259" key="9">
    <source>
        <dbReference type="Pfam" id="PF06018"/>
    </source>
</evidence>
<evidence type="ECO:0000256" key="1">
    <source>
        <dbReference type="ARBA" id="ARBA00004496"/>
    </source>
</evidence>
<keyword evidence="3 8" id="KW-0678">Repressor</keyword>
<dbReference type="KEGG" id="spk:MGAS9429_Spy1513"/>
<dbReference type="InterPro" id="IPR013198">
    <property type="entry name" value="GTP_trans_reg_CodY_C"/>
</dbReference>
<dbReference type="InterPro" id="IPR011991">
    <property type="entry name" value="ArsR-like_HTH"/>
</dbReference>
<evidence type="ECO:0000259" key="10">
    <source>
        <dbReference type="Pfam" id="PF08222"/>
    </source>
</evidence>
<keyword evidence="4 8" id="KW-0805">Transcription regulation</keyword>
<evidence type="ECO:0000256" key="4">
    <source>
        <dbReference type="ARBA" id="ARBA00023015"/>
    </source>
</evidence>
<dbReference type="GO" id="GO:0005525">
    <property type="term" value="F:GTP binding"/>
    <property type="evidence" value="ECO:0007669"/>
    <property type="project" value="InterPro"/>
</dbReference>
<dbReference type="SUPFAM" id="SSF46785">
    <property type="entry name" value="Winged helix' DNA-binding domain"/>
    <property type="match status" value="1"/>
</dbReference>
<comment type="function">
    <text evidence="8">DNA-binding global transcriptional regulator which is involved in the adaptive response to starvation and acts by directly or indirectly controlling the expression of numerous genes in response to nutrient availability. During rapid exponential growth, CodY is highly active and represses genes whose products allow adaptation to nutrient depletion.</text>
</comment>
<evidence type="ECO:0000256" key="3">
    <source>
        <dbReference type="ARBA" id="ARBA00022491"/>
    </source>
</evidence>
<dbReference type="Pfam" id="PF08222">
    <property type="entry name" value="HTH_CodY"/>
    <property type="match status" value="1"/>
</dbReference>
<feature type="domain" description="Global transcriptional regulator CodY C-terminal" evidence="10">
    <location>
        <begin position="223"/>
        <end position="281"/>
    </location>
</feature>
<dbReference type="GO" id="GO:0003677">
    <property type="term" value="F:DNA binding"/>
    <property type="evidence" value="ECO:0007669"/>
    <property type="project" value="UniProtKB-UniRule"/>
</dbReference>
<dbReference type="InterPro" id="IPR010312">
    <property type="entry name" value="Transc_reg_CodY_N"/>
</dbReference>
<dbReference type="Gene3D" id="3.30.450.40">
    <property type="match status" value="1"/>
</dbReference>
<dbReference type="HOGENOM" id="CLU_089581_0_0_9"/>
<reference evidence="11 12" key="1">
    <citation type="journal article" date="2006" name="Proc. Natl. Acad. Sci. U.S.A.">
        <title>Molecular genetic anatomy of inter- and intraserotype variation in the human bacterial pathogen group A Streptococcus.</title>
        <authorList>
            <person name="Beres S.B."/>
            <person name="Richter E.W."/>
            <person name="Nagiec M.J."/>
            <person name="Sumby P."/>
            <person name="Porcella S.F."/>
            <person name="DeLeo F.R."/>
            <person name="Musser J.M."/>
        </authorList>
    </citation>
    <scope>NUCLEOTIDE SEQUENCE [LARGE SCALE GENOMIC DNA]</scope>
    <source>
        <strain evidence="11 12">MGAS9429</strain>
    </source>
</reference>